<name>A0A510KAZ1_9FUSO</name>
<gene>
    <name evidence="1" type="ORF">JMUB3933_1873</name>
</gene>
<reference evidence="1 2" key="1">
    <citation type="submission" date="2019-07" db="EMBL/GenBank/DDBJ databases">
        <title>Complete Genome Sequence of Leptotrichia wadei Strain JMUB3933.</title>
        <authorList>
            <person name="Watanabe S."/>
            <person name="Cui L."/>
        </authorList>
    </citation>
    <scope>NUCLEOTIDE SEQUENCE [LARGE SCALE GENOMIC DNA]</scope>
    <source>
        <strain evidence="1 2">JMUB3933</strain>
    </source>
</reference>
<sequence length="60" mass="6953">MITLNIYHSDGNYMGVKYEKTLKKFIKEADKGKNVKLISGNREWYINTALILAFEEVKGK</sequence>
<protein>
    <submittedName>
        <fullName evidence="1">Uncharacterized protein</fullName>
    </submittedName>
</protein>
<dbReference type="AlphaFoldDB" id="A0A510KAZ1"/>
<proteinExistence type="predicted"/>
<accession>A0A510KAZ1</accession>
<dbReference type="RefSeq" id="WP_146961784.1">
    <property type="nucleotide sequence ID" value="NZ_AP019834.1"/>
</dbReference>
<organism evidence="1 2">
    <name type="scientific">Leptotrichia wadei</name>
    <dbReference type="NCBI Taxonomy" id="157687"/>
    <lineage>
        <taxon>Bacteria</taxon>
        <taxon>Fusobacteriati</taxon>
        <taxon>Fusobacteriota</taxon>
        <taxon>Fusobacteriia</taxon>
        <taxon>Fusobacteriales</taxon>
        <taxon>Leptotrichiaceae</taxon>
        <taxon>Leptotrichia</taxon>
    </lineage>
</organism>
<dbReference type="EMBL" id="AP019834">
    <property type="protein sequence ID" value="BBM48357.1"/>
    <property type="molecule type" value="Genomic_DNA"/>
</dbReference>
<evidence type="ECO:0000313" key="2">
    <source>
        <dbReference type="Proteomes" id="UP000321397"/>
    </source>
</evidence>
<dbReference type="Proteomes" id="UP000321397">
    <property type="component" value="Chromosome"/>
</dbReference>
<evidence type="ECO:0000313" key="1">
    <source>
        <dbReference type="EMBL" id="BBM48357.1"/>
    </source>
</evidence>